<feature type="region of interest" description="Disordered" evidence="1">
    <location>
        <begin position="69"/>
        <end position="118"/>
    </location>
</feature>
<accession>C7MAA7</accession>
<evidence type="ECO:0000313" key="3">
    <source>
        <dbReference type="EMBL" id="ACU86777.1"/>
    </source>
</evidence>
<protein>
    <recommendedName>
        <fullName evidence="5">DUF4352 domain-containing protein</fullName>
    </recommendedName>
</protein>
<dbReference type="HOGENOM" id="CLU_1003517_0_0_11"/>
<keyword evidence="2" id="KW-0812">Transmembrane</keyword>
<name>C7MAA7_BRAFD</name>
<feature type="region of interest" description="Disordered" evidence="1">
    <location>
        <begin position="1"/>
        <end position="28"/>
    </location>
</feature>
<dbReference type="PATRIC" id="fig|446465.5.peg.2982"/>
<keyword evidence="2" id="KW-0472">Membrane</keyword>
<evidence type="ECO:0008006" key="5">
    <source>
        <dbReference type="Google" id="ProtNLM"/>
    </source>
</evidence>
<feature type="compositionally biased region" description="Pro residues" evidence="1">
    <location>
        <begin position="12"/>
        <end position="21"/>
    </location>
</feature>
<keyword evidence="4" id="KW-1185">Reference proteome</keyword>
<evidence type="ECO:0000256" key="1">
    <source>
        <dbReference type="SAM" id="MobiDB-lite"/>
    </source>
</evidence>
<organism evidence="3 4">
    <name type="scientific">Brachybacterium faecium (strain ATCC 43885 / DSM 4810 / JCM 11609 / LMG 19847 / NBRC 14762 / NCIMB 9860 / 6-10)</name>
    <dbReference type="NCBI Taxonomy" id="446465"/>
    <lineage>
        <taxon>Bacteria</taxon>
        <taxon>Bacillati</taxon>
        <taxon>Actinomycetota</taxon>
        <taxon>Actinomycetes</taxon>
        <taxon>Micrococcales</taxon>
        <taxon>Dermabacteraceae</taxon>
        <taxon>Brachybacterium</taxon>
    </lineage>
</organism>
<proteinExistence type="predicted"/>
<dbReference type="Proteomes" id="UP000001919">
    <property type="component" value="Chromosome"/>
</dbReference>
<feature type="transmembrane region" description="Helical" evidence="2">
    <location>
        <begin position="36"/>
        <end position="60"/>
    </location>
</feature>
<sequence>MQVGYRDRAMPQTPPTAPLPDPDATRVVRPRRPRTTFYVTVGCLSVIAGLVLGVGGFVGVRTLQGEGAPLAGGEAGEPAGDVPGGASPGGADPEEATSGSAGPGDPALETGGVTTPEGSATVLEETPVGPEAAVPFGSTIPLRSSHLEGEIEVTFTAMDWDATAEMLETNSLTEEPAEGSKYALLSLEGVYHGEGAVDWAPSWIRASYVAQDGTEHPRVYRVTPRFDELIEQAGASPGEAFLAELPFEIPEHLDGGGHVVLRDTGQALEEGAWVALV</sequence>
<dbReference type="STRING" id="446465.Bfae_30160"/>
<dbReference type="AlphaFoldDB" id="C7MAA7"/>
<evidence type="ECO:0000313" key="4">
    <source>
        <dbReference type="Proteomes" id="UP000001919"/>
    </source>
</evidence>
<dbReference type="KEGG" id="bfa:Bfae_30160"/>
<evidence type="ECO:0000256" key="2">
    <source>
        <dbReference type="SAM" id="Phobius"/>
    </source>
</evidence>
<feature type="compositionally biased region" description="Low complexity" evidence="1">
    <location>
        <begin position="69"/>
        <end position="81"/>
    </location>
</feature>
<keyword evidence="2" id="KW-1133">Transmembrane helix</keyword>
<dbReference type="EMBL" id="CP001643">
    <property type="protein sequence ID" value="ACU86777.1"/>
    <property type="molecule type" value="Genomic_DNA"/>
</dbReference>
<gene>
    <name evidence="3" type="ordered locus">Bfae_30160</name>
</gene>
<dbReference type="OrthoDB" id="4794334at2"/>
<reference evidence="3 4" key="1">
    <citation type="journal article" date="2009" name="Stand. Genomic Sci.">
        <title>Complete genome sequence of Brachybacterium faecium type strain (Schefferle 6-10).</title>
        <authorList>
            <person name="Lapidus A."/>
            <person name="Pukall R."/>
            <person name="Labuttii K."/>
            <person name="Copeland A."/>
            <person name="Del Rio T.G."/>
            <person name="Nolan M."/>
            <person name="Chen F."/>
            <person name="Lucas S."/>
            <person name="Tice H."/>
            <person name="Cheng J.F."/>
            <person name="Bruce D."/>
            <person name="Goodwin L."/>
            <person name="Pitluck S."/>
            <person name="Rohde M."/>
            <person name="Goker M."/>
            <person name="Pati A."/>
            <person name="Ivanova N."/>
            <person name="Mavrommatis K."/>
            <person name="Chen A."/>
            <person name="Palaniappan K."/>
            <person name="D'haeseleer P."/>
            <person name="Chain P."/>
            <person name="Bristow J."/>
            <person name="Eisen J.A."/>
            <person name="Markowitz V."/>
            <person name="Hugenholtz P."/>
            <person name="Kyrpides N.C."/>
            <person name="Klenk H.P."/>
        </authorList>
    </citation>
    <scope>NUCLEOTIDE SEQUENCE [LARGE SCALE GENOMIC DNA]</scope>
    <source>
        <strain evidence="4">ATCC 43885 / DSM 4810 / JCM 11609 / LMG 19847 / NBRC 14762 / NCIMB 9860 / 6-10</strain>
    </source>
</reference>